<dbReference type="PANTHER" id="PTHR33463">
    <property type="entry name" value="NB-ARC DOMAIN-CONTAINING PROTEIN-RELATED"/>
    <property type="match status" value="1"/>
</dbReference>
<sequence length="366" mass="41661">MENLMEIWPGQLQGKLRTITVDKCHGLSSILFLSNSIKGMQNLELLEVRDCRSIGVAFDLEGLVWEGILDMPLPSLKKVKLSCLPKLTHVWKDNSAGIQGFQNLISFIINDCDSLRNLFSYSLAKLLVKLREIEVTECGMMESIIGNEPNADEAVITNMIMFPQLSSLKLSDLPNLRSFCSETCTFEGSLLKTIQVINCPKMKILQSTFQHKLDQQKADFSTSSQHHLLDGKFIFSVWCVFNVGKLTITDINGSTEMWHNQLEVDRLDKVRFMLVQCCEKLSNVISSNLMQRLRRLERLKVMMWKRSNIHHLLRCNANLFTEKGLNNLIGNYALSDEYEIEQVLGVLDHAMVPRCPAHTHIANVAF</sequence>
<dbReference type="Pfam" id="PF23247">
    <property type="entry name" value="LRR_RPS2"/>
    <property type="match status" value="2"/>
</dbReference>
<keyword evidence="1" id="KW-0611">Plant defense</keyword>
<evidence type="ECO:0000259" key="2">
    <source>
        <dbReference type="Pfam" id="PF23247"/>
    </source>
</evidence>
<dbReference type="PANTHER" id="PTHR33463:SF209">
    <property type="entry name" value="DISEASE RESISTANCE PROTEIN RPS2-LIKE"/>
    <property type="match status" value="1"/>
</dbReference>
<accession>A0A4S4D8Z7</accession>
<dbReference type="EMBL" id="SDRB02012102">
    <property type="protein sequence ID" value="THF98958.1"/>
    <property type="molecule type" value="Genomic_DNA"/>
</dbReference>
<feature type="domain" description="Disease resistance protein At4g27190-like leucine-rich repeats" evidence="2">
    <location>
        <begin position="245"/>
        <end position="302"/>
    </location>
</feature>
<keyword evidence="4" id="KW-1185">Reference proteome</keyword>
<dbReference type="Proteomes" id="UP000306102">
    <property type="component" value="Unassembled WGS sequence"/>
</dbReference>
<comment type="caution">
    <text evidence="3">The sequence shown here is derived from an EMBL/GenBank/DDBJ whole genome shotgun (WGS) entry which is preliminary data.</text>
</comment>
<dbReference type="InterPro" id="IPR032675">
    <property type="entry name" value="LRR_dom_sf"/>
</dbReference>
<organism evidence="3 4">
    <name type="scientific">Camellia sinensis var. sinensis</name>
    <name type="common">China tea</name>
    <dbReference type="NCBI Taxonomy" id="542762"/>
    <lineage>
        <taxon>Eukaryota</taxon>
        <taxon>Viridiplantae</taxon>
        <taxon>Streptophyta</taxon>
        <taxon>Embryophyta</taxon>
        <taxon>Tracheophyta</taxon>
        <taxon>Spermatophyta</taxon>
        <taxon>Magnoliopsida</taxon>
        <taxon>eudicotyledons</taxon>
        <taxon>Gunneridae</taxon>
        <taxon>Pentapetalae</taxon>
        <taxon>asterids</taxon>
        <taxon>Ericales</taxon>
        <taxon>Theaceae</taxon>
        <taxon>Camellia</taxon>
    </lineage>
</organism>
<evidence type="ECO:0000256" key="1">
    <source>
        <dbReference type="ARBA" id="ARBA00022821"/>
    </source>
</evidence>
<dbReference type="InterPro" id="IPR050905">
    <property type="entry name" value="Plant_NBS-LRR"/>
</dbReference>
<gene>
    <name evidence="3" type="ORF">TEA_010297</name>
</gene>
<evidence type="ECO:0000313" key="3">
    <source>
        <dbReference type="EMBL" id="THF98958.1"/>
    </source>
</evidence>
<dbReference type="Gene3D" id="3.80.10.10">
    <property type="entry name" value="Ribonuclease Inhibitor"/>
    <property type="match status" value="1"/>
</dbReference>
<dbReference type="AlphaFoldDB" id="A0A4S4D8Z7"/>
<reference evidence="3 4" key="1">
    <citation type="journal article" date="2018" name="Proc. Natl. Acad. Sci. U.S.A.">
        <title>Draft genome sequence of Camellia sinensis var. sinensis provides insights into the evolution of the tea genome and tea quality.</title>
        <authorList>
            <person name="Wei C."/>
            <person name="Yang H."/>
            <person name="Wang S."/>
            <person name="Zhao J."/>
            <person name="Liu C."/>
            <person name="Gao L."/>
            <person name="Xia E."/>
            <person name="Lu Y."/>
            <person name="Tai Y."/>
            <person name="She G."/>
            <person name="Sun J."/>
            <person name="Cao H."/>
            <person name="Tong W."/>
            <person name="Gao Q."/>
            <person name="Li Y."/>
            <person name="Deng W."/>
            <person name="Jiang X."/>
            <person name="Wang W."/>
            <person name="Chen Q."/>
            <person name="Zhang S."/>
            <person name="Li H."/>
            <person name="Wu J."/>
            <person name="Wang P."/>
            <person name="Li P."/>
            <person name="Shi C."/>
            <person name="Zheng F."/>
            <person name="Jian J."/>
            <person name="Huang B."/>
            <person name="Shan D."/>
            <person name="Shi M."/>
            <person name="Fang C."/>
            <person name="Yue Y."/>
            <person name="Li F."/>
            <person name="Li D."/>
            <person name="Wei S."/>
            <person name="Han B."/>
            <person name="Jiang C."/>
            <person name="Yin Y."/>
            <person name="Xia T."/>
            <person name="Zhang Z."/>
            <person name="Bennetzen J.L."/>
            <person name="Zhao S."/>
            <person name="Wan X."/>
        </authorList>
    </citation>
    <scope>NUCLEOTIDE SEQUENCE [LARGE SCALE GENOMIC DNA]</scope>
    <source>
        <strain evidence="4">cv. Shuchazao</strain>
        <tissue evidence="3">Leaf</tissue>
    </source>
</reference>
<proteinExistence type="predicted"/>
<dbReference type="InterPro" id="IPR057135">
    <property type="entry name" value="At4g27190-like_LRR"/>
</dbReference>
<protein>
    <recommendedName>
        <fullName evidence="2">Disease resistance protein At4g27190-like leucine-rich repeats domain-containing protein</fullName>
    </recommendedName>
</protein>
<name>A0A4S4D8Z7_CAMSN</name>
<evidence type="ECO:0000313" key="4">
    <source>
        <dbReference type="Proteomes" id="UP000306102"/>
    </source>
</evidence>
<feature type="domain" description="Disease resistance protein At4g27190-like leucine-rich repeats" evidence="2">
    <location>
        <begin position="2"/>
        <end position="139"/>
    </location>
</feature>
<dbReference type="SUPFAM" id="SSF52058">
    <property type="entry name" value="L domain-like"/>
    <property type="match status" value="1"/>
</dbReference>